<dbReference type="EMBL" id="FLUP01000001">
    <property type="protein sequence ID" value="SBV95146.1"/>
    <property type="molecule type" value="Genomic_DNA"/>
</dbReference>
<sequence length="60" mass="6746">MKSMARRALLELATSKKSESAVHQMAHLLTLSMAPKGYLVPKTFVIRDDIDSLYIKNVIN</sequence>
<reference evidence="1" key="1">
    <citation type="submission" date="2016-04" db="EMBL/GenBank/DDBJ databases">
        <authorList>
            <person name="Evans L.H."/>
            <person name="Alamgir A."/>
            <person name="Owens N."/>
            <person name="Weber N.D."/>
            <person name="Virtaneva K."/>
            <person name="Barbian K."/>
            <person name="Babar A."/>
            <person name="Rosenke K."/>
        </authorList>
    </citation>
    <scope>NUCLEOTIDE SEQUENCE</scope>
    <source>
        <strain evidence="1">92-2</strain>
    </source>
</reference>
<organism evidence="1">
    <name type="scientific">uncultured Desulfovibrio sp</name>
    <dbReference type="NCBI Taxonomy" id="167968"/>
    <lineage>
        <taxon>Bacteria</taxon>
        <taxon>Pseudomonadati</taxon>
        <taxon>Thermodesulfobacteriota</taxon>
        <taxon>Desulfovibrionia</taxon>
        <taxon>Desulfovibrionales</taxon>
        <taxon>Desulfovibrionaceae</taxon>
        <taxon>Desulfovibrio</taxon>
        <taxon>environmental samples</taxon>
    </lineage>
</organism>
<dbReference type="AlphaFoldDB" id="A0A212J6T7"/>
<name>A0A212J6T7_9BACT</name>
<proteinExistence type="predicted"/>
<gene>
    <name evidence="1" type="ORF">KM92DES2_10623</name>
</gene>
<accession>A0A212J6T7</accession>
<protein>
    <submittedName>
        <fullName evidence="1">Uncharacterized protein</fullName>
    </submittedName>
</protein>
<evidence type="ECO:0000313" key="1">
    <source>
        <dbReference type="EMBL" id="SBV95146.1"/>
    </source>
</evidence>